<keyword evidence="1" id="KW-0732">Signal</keyword>
<reference evidence="2 3" key="1">
    <citation type="submission" date="2018-12" db="EMBL/GenBank/DDBJ databases">
        <title>Lysinibacillus antri sp. nov., isolated from a cave soil.</title>
        <authorList>
            <person name="Narsing Rao M.P."/>
            <person name="Zhang H."/>
            <person name="Dong Z.-Y."/>
            <person name="Niu X.-K."/>
            <person name="Zhang K."/>
            <person name="Fang B.-Z."/>
            <person name="Kang Y.-Q."/>
            <person name="Xiao M."/>
            <person name="Li W.-J."/>
        </authorList>
    </citation>
    <scope>NUCLEOTIDE SEQUENCE [LARGE SCALE GENOMIC DNA]</scope>
    <source>
        <strain evidence="2 3">SYSU K30002</strain>
    </source>
</reference>
<sequence>MYRKLIGKTLLVIFVLTLSACGSEKSTSTLEVTKMEDGNNQIVAEQKLEDRDYELITETYSKDNVTIEYPQIIHFKDEGKQHEINEVIKKEALAPFLQTIQLLEPDQKYEAEGKYEIKLKNNYMLSIAYKSYNNISPSAHPYYLFFTTNIDLNTGNQLFLSDFVKKIDNEFITKLKNAKYVGNLGEEYKQQIKELVFGQYNSDEELIAALTNSKDHDSGIYVYVTENALGISMPVAHVAGDHAQFEIDFSELKEK</sequence>
<dbReference type="Proteomes" id="UP000287910">
    <property type="component" value="Unassembled WGS sequence"/>
</dbReference>
<name>A0A3S0P6L1_9BACI</name>
<feature type="chain" id="PRO_5038720656" evidence="1">
    <location>
        <begin position="21"/>
        <end position="255"/>
    </location>
</feature>
<keyword evidence="3" id="KW-1185">Reference proteome</keyword>
<dbReference type="RefSeq" id="WP_126660107.1">
    <property type="nucleotide sequence ID" value="NZ_RYYR01000026.1"/>
</dbReference>
<comment type="caution">
    <text evidence="2">The sequence shown here is derived from an EMBL/GenBank/DDBJ whole genome shotgun (WGS) entry which is preliminary data.</text>
</comment>
<evidence type="ECO:0000313" key="3">
    <source>
        <dbReference type="Proteomes" id="UP000287910"/>
    </source>
</evidence>
<proteinExistence type="predicted"/>
<dbReference type="AlphaFoldDB" id="A0A3S0P6L1"/>
<dbReference type="EMBL" id="RYYR01000026">
    <property type="protein sequence ID" value="RUL49333.1"/>
    <property type="molecule type" value="Genomic_DNA"/>
</dbReference>
<organism evidence="2 3">
    <name type="scientific">Lysinibacillus antri</name>
    <dbReference type="NCBI Taxonomy" id="2498145"/>
    <lineage>
        <taxon>Bacteria</taxon>
        <taxon>Bacillati</taxon>
        <taxon>Bacillota</taxon>
        <taxon>Bacilli</taxon>
        <taxon>Bacillales</taxon>
        <taxon>Bacillaceae</taxon>
        <taxon>Lysinibacillus</taxon>
    </lineage>
</organism>
<evidence type="ECO:0000256" key="1">
    <source>
        <dbReference type="SAM" id="SignalP"/>
    </source>
</evidence>
<feature type="signal peptide" evidence="1">
    <location>
        <begin position="1"/>
        <end position="20"/>
    </location>
</feature>
<evidence type="ECO:0000313" key="2">
    <source>
        <dbReference type="EMBL" id="RUL49333.1"/>
    </source>
</evidence>
<gene>
    <name evidence="2" type="ORF">EK386_15595</name>
</gene>
<protein>
    <submittedName>
        <fullName evidence="2">DUF4163 domain-containing protein</fullName>
    </submittedName>
</protein>
<accession>A0A3S0P6L1</accession>
<dbReference type="PROSITE" id="PS51257">
    <property type="entry name" value="PROKAR_LIPOPROTEIN"/>
    <property type="match status" value="1"/>
</dbReference>
<dbReference type="Gene3D" id="3.30.565.40">
    <property type="entry name" value="Fervidobacterium nodosum Rt17-B1 like"/>
    <property type="match status" value="1"/>
</dbReference>